<dbReference type="AlphaFoldDB" id="A0A1I6QI14"/>
<evidence type="ECO:0000256" key="1">
    <source>
        <dbReference type="ARBA" id="ARBA00001946"/>
    </source>
</evidence>
<sequence>MKPTIVCVVGPTAVGKTALSIDIAKRFIGEVISGDSMQVYRGMDIATAKVTPEEQQNIPHHLLDILEPDEGFSVFDFKSKVTELITDIRSRGRLPIIAGGTGMYLDSIIRDYALSEEKRDPAYERKIEADIEKLGINAVYDRLVEVDPQQAKKTHKNNVRRVIRALEVYDRTGQTMSEYQQNQQEESPYNVILIGLDMDRTLLYERINTRVDEMVEQGLFQEARYFYDLGLKNAPSMRAIGYKELIPYFEGQLTQAEAIDLLKQNSRRYAKRQLTWFRNKMVVDWYAITPETKNEVFQKILKDLAGFLLST</sequence>
<dbReference type="Gene3D" id="3.40.50.300">
    <property type="entry name" value="P-loop containing nucleotide triphosphate hydrolases"/>
    <property type="match status" value="1"/>
</dbReference>
<keyword evidence="8 10" id="KW-0460">Magnesium</keyword>
<dbReference type="InterPro" id="IPR018022">
    <property type="entry name" value="IPT"/>
</dbReference>
<evidence type="ECO:0000256" key="6">
    <source>
        <dbReference type="ARBA" id="ARBA00022741"/>
    </source>
</evidence>
<dbReference type="HAMAP" id="MF_00185">
    <property type="entry name" value="IPP_trans"/>
    <property type="match status" value="1"/>
</dbReference>
<feature type="site" description="Interaction with substrate tRNA" evidence="10">
    <location>
        <position position="101"/>
    </location>
</feature>
<evidence type="ECO:0000313" key="17">
    <source>
        <dbReference type="Proteomes" id="UP000321773"/>
    </source>
</evidence>
<comment type="function">
    <text evidence="2 10 12">Catalyzes the transfer of a dimethylallyl group onto the adenine at position 37 in tRNAs that read codons beginning with uridine, leading to the formation of N6-(dimethylallyl)adenosine (i(6)A).</text>
</comment>
<evidence type="ECO:0000256" key="13">
    <source>
        <dbReference type="RuleBase" id="RU003785"/>
    </source>
</evidence>
<accession>A0A1I6QI14</accession>
<keyword evidence="4 10" id="KW-0808">Transferase</keyword>
<dbReference type="Proteomes" id="UP000321773">
    <property type="component" value="Unassembled WGS sequence"/>
</dbReference>
<dbReference type="PANTHER" id="PTHR11088">
    <property type="entry name" value="TRNA DIMETHYLALLYLTRANSFERASE"/>
    <property type="match status" value="1"/>
</dbReference>
<comment type="similarity">
    <text evidence="3 10 13">Belongs to the IPP transferase family.</text>
</comment>
<keyword evidence="7 10" id="KW-0067">ATP-binding</keyword>
<name>A0A1I6QI14_9BACI</name>
<feature type="binding site" evidence="10">
    <location>
        <begin position="12"/>
        <end position="17"/>
    </location>
    <ligand>
        <name>substrate</name>
    </ligand>
</feature>
<evidence type="ECO:0000256" key="9">
    <source>
        <dbReference type="ARBA" id="ARBA00049563"/>
    </source>
</evidence>
<dbReference type="InterPro" id="IPR039657">
    <property type="entry name" value="Dimethylallyltransferase"/>
</dbReference>
<evidence type="ECO:0000256" key="8">
    <source>
        <dbReference type="ARBA" id="ARBA00022842"/>
    </source>
</evidence>
<evidence type="ECO:0000256" key="10">
    <source>
        <dbReference type="HAMAP-Rule" id="MF_00185"/>
    </source>
</evidence>
<organism evidence="15 16">
    <name type="scientific">Halolactibacillus miurensis</name>
    <dbReference type="NCBI Taxonomy" id="306541"/>
    <lineage>
        <taxon>Bacteria</taxon>
        <taxon>Bacillati</taxon>
        <taxon>Bacillota</taxon>
        <taxon>Bacilli</taxon>
        <taxon>Bacillales</taxon>
        <taxon>Bacillaceae</taxon>
        <taxon>Halolactibacillus</taxon>
    </lineage>
</organism>
<evidence type="ECO:0000256" key="11">
    <source>
        <dbReference type="RuleBase" id="RU003783"/>
    </source>
</evidence>
<dbReference type="FunFam" id="1.10.20.140:FF:000001">
    <property type="entry name" value="tRNA dimethylallyltransferase"/>
    <property type="match status" value="1"/>
</dbReference>
<dbReference type="Proteomes" id="UP000199139">
    <property type="component" value="Unassembled WGS sequence"/>
</dbReference>
<evidence type="ECO:0000256" key="3">
    <source>
        <dbReference type="ARBA" id="ARBA00005842"/>
    </source>
</evidence>
<dbReference type="Pfam" id="PF01715">
    <property type="entry name" value="IPPT"/>
    <property type="match status" value="1"/>
</dbReference>
<keyword evidence="6 10" id="KW-0547">Nucleotide-binding</keyword>
<dbReference type="EMBL" id="FPAI01000004">
    <property type="protein sequence ID" value="SFS51960.1"/>
    <property type="molecule type" value="Genomic_DNA"/>
</dbReference>
<keyword evidence="5 10" id="KW-0819">tRNA processing</keyword>
<comment type="subunit">
    <text evidence="10">Monomer.</text>
</comment>
<evidence type="ECO:0000256" key="7">
    <source>
        <dbReference type="ARBA" id="ARBA00022840"/>
    </source>
</evidence>
<evidence type="ECO:0000256" key="2">
    <source>
        <dbReference type="ARBA" id="ARBA00003213"/>
    </source>
</evidence>
<dbReference type="OrthoDB" id="9776390at2"/>
<evidence type="ECO:0000313" key="14">
    <source>
        <dbReference type="EMBL" id="GEM03360.1"/>
    </source>
</evidence>
<feature type="binding site" evidence="10">
    <location>
        <begin position="10"/>
        <end position="17"/>
    </location>
    <ligand>
        <name>ATP</name>
        <dbReference type="ChEBI" id="CHEBI:30616"/>
    </ligand>
</feature>
<keyword evidence="17" id="KW-1185">Reference proteome</keyword>
<evidence type="ECO:0000313" key="16">
    <source>
        <dbReference type="Proteomes" id="UP000199139"/>
    </source>
</evidence>
<reference evidence="14 17" key="2">
    <citation type="submission" date="2019-07" db="EMBL/GenBank/DDBJ databases">
        <title>Whole genome shotgun sequence of Halolactibacillus miurensis NBRC 100873.</title>
        <authorList>
            <person name="Hosoyama A."/>
            <person name="Uohara A."/>
            <person name="Ohji S."/>
            <person name="Ichikawa N."/>
        </authorList>
    </citation>
    <scope>NUCLEOTIDE SEQUENCE [LARGE SCALE GENOMIC DNA]</scope>
    <source>
        <strain evidence="14 17">NBRC 100873</strain>
    </source>
</reference>
<gene>
    <name evidence="10 14" type="primary">miaA</name>
    <name evidence="14" type="ORF">HMI01_03480</name>
    <name evidence="15" type="ORF">SAMN05421668_104161</name>
</gene>
<protein>
    <recommendedName>
        <fullName evidence="10">tRNA dimethylallyltransferase</fullName>
        <ecNumber evidence="10">2.5.1.75</ecNumber>
    </recommendedName>
    <alternativeName>
        <fullName evidence="10">Dimethylallyl diphosphate:tRNA dimethylallyltransferase</fullName>
        <shortName evidence="10">DMAPP:tRNA dimethylallyltransferase</shortName>
        <shortName evidence="10">DMATase</shortName>
    </alternativeName>
    <alternativeName>
        <fullName evidence="10">Isopentenyl-diphosphate:tRNA isopentenyltransferase</fullName>
        <shortName evidence="10">IPP transferase</shortName>
        <shortName evidence="10">IPPT</shortName>
        <shortName evidence="10">IPTase</shortName>
    </alternativeName>
</protein>
<dbReference type="STRING" id="306541.SAMN05421668_104161"/>
<evidence type="ECO:0000313" key="15">
    <source>
        <dbReference type="EMBL" id="SFS51960.1"/>
    </source>
</evidence>
<evidence type="ECO:0000256" key="12">
    <source>
        <dbReference type="RuleBase" id="RU003784"/>
    </source>
</evidence>
<dbReference type="GO" id="GO:0006400">
    <property type="term" value="P:tRNA modification"/>
    <property type="evidence" value="ECO:0007669"/>
    <property type="project" value="TreeGrafter"/>
</dbReference>
<dbReference type="EMBL" id="BJWJ01000003">
    <property type="protein sequence ID" value="GEM03360.1"/>
    <property type="molecule type" value="Genomic_DNA"/>
</dbReference>
<dbReference type="NCBIfam" id="TIGR00174">
    <property type="entry name" value="miaA"/>
    <property type="match status" value="1"/>
</dbReference>
<dbReference type="SUPFAM" id="SSF52540">
    <property type="entry name" value="P-loop containing nucleoside triphosphate hydrolases"/>
    <property type="match status" value="1"/>
</dbReference>
<comment type="caution">
    <text evidence="10">Lacks conserved residue(s) required for the propagation of feature annotation.</text>
</comment>
<reference evidence="15 16" key="1">
    <citation type="submission" date="2016-10" db="EMBL/GenBank/DDBJ databases">
        <authorList>
            <person name="de Groot N.N."/>
        </authorList>
    </citation>
    <scope>NUCLEOTIDE SEQUENCE [LARGE SCALE GENOMIC DNA]</scope>
    <source>
        <strain evidence="15 16">DSM 17074</strain>
    </source>
</reference>
<proteinExistence type="inferred from homology"/>
<dbReference type="EC" id="2.5.1.75" evidence="10"/>
<evidence type="ECO:0000256" key="5">
    <source>
        <dbReference type="ARBA" id="ARBA00022694"/>
    </source>
</evidence>
<feature type="site" description="Interaction with substrate tRNA" evidence="10">
    <location>
        <position position="125"/>
    </location>
</feature>
<dbReference type="RefSeq" id="WP_062320032.1">
    <property type="nucleotide sequence ID" value="NZ_BJWJ01000003.1"/>
</dbReference>
<dbReference type="Gene3D" id="1.10.20.140">
    <property type="match status" value="1"/>
</dbReference>
<dbReference type="GO" id="GO:0005524">
    <property type="term" value="F:ATP binding"/>
    <property type="evidence" value="ECO:0007669"/>
    <property type="project" value="UniProtKB-UniRule"/>
</dbReference>
<comment type="catalytic activity">
    <reaction evidence="9 10 11">
        <text>adenosine(37) in tRNA + dimethylallyl diphosphate = N(6)-dimethylallyladenosine(37) in tRNA + diphosphate</text>
        <dbReference type="Rhea" id="RHEA:26482"/>
        <dbReference type="Rhea" id="RHEA-COMP:10162"/>
        <dbReference type="Rhea" id="RHEA-COMP:10375"/>
        <dbReference type="ChEBI" id="CHEBI:33019"/>
        <dbReference type="ChEBI" id="CHEBI:57623"/>
        <dbReference type="ChEBI" id="CHEBI:74411"/>
        <dbReference type="ChEBI" id="CHEBI:74415"/>
        <dbReference type="EC" id="2.5.1.75"/>
    </reaction>
</comment>
<feature type="region of interest" description="Interaction with substrate tRNA" evidence="10">
    <location>
        <begin position="35"/>
        <end position="38"/>
    </location>
</feature>
<dbReference type="PANTHER" id="PTHR11088:SF60">
    <property type="entry name" value="TRNA DIMETHYLALLYLTRANSFERASE"/>
    <property type="match status" value="1"/>
</dbReference>
<dbReference type="InterPro" id="IPR027417">
    <property type="entry name" value="P-loop_NTPase"/>
</dbReference>
<evidence type="ECO:0000256" key="4">
    <source>
        <dbReference type="ARBA" id="ARBA00022679"/>
    </source>
</evidence>
<comment type="cofactor">
    <cofactor evidence="1 10">
        <name>Mg(2+)</name>
        <dbReference type="ChEBI" id="CHEBI:18420"/>
    </cofactor>
</comment>
<dbReference type="GO" id="GO:0052381">
    <property type="term" value="F:tRNA dimethylallyltransferase activity"/>
    <property type="evidence" value="ECO:0007669"/>
    <property type="project" value="UniProtKB-UniRule"/>
</dbReference>